<dbReference type="Proteomes" id="UP000076858">
    <property type="component" value="Unassembled WGS sequence"/>
</dbReference>
<evidence type="ECO:0000313" key="2">
    <source>
        <dbReference type="Proteomes" id="UP000076858"/>
    </source>
</evidence>
<gene>
    <name evidence="1" type="ORF">APZ42_019112</name>
</gene>
<accession>A0A0N8DTC3</accession>
<organism evidence="1 2">
    <name type="scientific">Daphnia magna</name>
    <dbReference type="NCBI Taxonomy" id="35525"/>
    <lineage>
        <taxon>Eukaryota</taxon>
        <taxon>Metazoa</taxon>
        <taxon>Ecdysozoa</taxon>
        <taxon>Arthropoda</taxon>
        <taxon>Crustacea</taxon>
        <taxon>Branchiopoda</taxon>
        <taxon>Diplostraca</taxon>
        <taxon>Cladocera</taxon>
        <taxon>Anomopoda</taxon>
        <taxon>Daphniidae</taxon>
        <taxon>Daphnia</taxon>
    </lineage>
</organism>
<dbReference type="AlphaFoldDB" id="A0A0N8DTC3"/>
<reference evidence="1 2" key="1">
    <citation type="submission" date="2016-03" db="EMBL/GenBank/DDBJ databases">
        <title>EvidentialGene: Evidence-directed Construction of Genes on Genomes.</title>
        <authorList>
            <person name="Gilbert D.G."/>
            <person name="Choi J.-H."/>
            <person name="Mockaitis K."/>
            <person name="Colbourne J."/>
            <person name="Pfrender M."/>
        </authorList>
    </citation>
    <scope>NUCLEOTIDE SEQUENCE [LARGE SCALE GENOMIC DNA]</scope>
    <source>
        <strain evidence="1 2">Xinb3</strain>
        <tissue evidence="1">Complete organism</tissue>
    </source>
</reference>
<sequence length="127" mass="14691">MRDPVFILFLFFQKRALKFLAIMKSIQNTTGNDRKDKNARERWLVFVLGQRSQRKSLPCIGYSTSHKHFVITGIPFEILASYVQDTPRSCIGKNIHVNESPLAQRKKNKTSCNRVTQIYGRITESCL</sequence>
<name>A0A0N8DTC3_9CRUS</name>
<protein>
    <submittedName>
        <fullName evidence="1">Uncharacterized protein</fullName>
    </submittedName>
</protein>
<keyword evidence="2" id="KW-1185">Reference proteome</keyword>
<evidence type="ECO:0000313" key="1">
    <source>
        <dbReference type="EMBL" id="KZS15345.1"/>
    </source>
</evidence>
<dbReference type="EMBL" id="LRGB01000876">
    <property type="protein sequence ID" value="KZS15345.1"/>
    <property type="molecule type" value="Genomic_DNA"/>
</dbReference>
<comment type="caution">
    <text evidence="1">The sequence shown here is derived from an EMBL/GenBank/DDBJ whole genome shotgun (WGS) entry which is preliminary data.</text>
</comment>
<proteinExistence type="predicted"/>